<protein>
    <submittedName>
        <fullName evidence="5">SFRICE_000682</fullName>
    </submittedName>
</protein>
<evidence type="ECO:0000256" key="2">
    <source>
        <dbReference type="ARBA" id="ARBA00022771"/>
    </source>
</evidence>
<dbReference type="Gene3D" id="2.20.25.240">
    <property type="match status" value="1"/>
</dbReference>
<dbReference type="EMBL" id="ODYU01000089">
    <property type="protein sequence ID" value="SOQ34252.1"/>
    <property type="molecule type" value="Genomic_DNA"/>
</dbReference>
<accession>A0A2H1V1N1</accession>
<keyword evidence="1" id="KW-0479">Metal-binding</keyword>
<dbReference type="InterPro" id="IPR007588">
    <property type="entry name" value="Znf_FLYWCH"/>
</dbReference>
<organism evidence="5">
    <name type="scientific">Spodoptera frugiperda</name>
    <name type="common">Fall armyworm</name>
    <dbReference type="NCBI Taxonomy" id="7108"/>
    <lineage>
        <taxon>Eukaryota</taxon>
        <taxon>Metazoa</taxon>
        <taxon>Ecdysozoa</taxon>
        <taxon>Arthropoda</taxon>
        <taxon>Hexapoda</taxon>
        <taxon>Insecta</taxon>
        <taxon>Pterygota</taxon>
        <taxon>Neoptera</taxon>
        <taxon>Endopterygota</taxon>
        <taxon>Lepidoptera</taxon>
        <taxon>Glossata</taxon>
        <taxon>Ditrysia</taxon>
        <taxon>Noctuoidea</taxon>
        <taxon>Noctuidae</taxon>
        <taxon>Amphipyrinae</taxon>
        <taxon>Spodoptera</taxon>
    </lineage>
</organism>
<feature type="domain" description="FLYWCH-type" evidence="4">
    <location>
        <begin position="7"/>
        <end position="66"/>
    </location>
</feature>
<reference evidence="5" key="1">
    <citation type="submission" date="2016-07" db="EMBL/GenBank/DDBJ databases">
        <authorList>
            <person name="Bretaudeau A."/>
        </authorList>
    </citation>
    <scope>NUCLEOTIDE SEQUENCE</scope>
    <source>
        <strain evidence="5">Rice</strain>
        <tissue evidence="5">Whole body</tissue>
    </source>
</reference>
<proteinExistence type="predicted"/>
<evidence type="ECO:0000256" key="1">
    <source>
        <dbReference type="ARBA" id="ARBA00022723"/>
    </source>
</evidence>
<gene>
    <name evidence="5" type="ORF">SFRICE_000682</name>
</gene>
<dbReference type="GO" id="GO:0008270">
    <property type="term" value="F:zinc ion binding"/>
    <property type="evidence" value="ECO:0007669"/>
    <property type="project" value="UniProtKB-KW"/>
</dbReference>
<dbReference type="AlphaFoldDB" id="A0A2H1V1N1"/>
<evidence type="ECO:0000313" key="5">
    <source>
        <dbReference type="EMBL" id="SOQ34252.1"/>
    </source>
</evidence>
<keyword evidence="2" id="KW-0863">Zinc-finger</keyword>
<name>A0A2H1V1N1_SPOFR</name>
<evidence type="ECO:0000259" key="4">
    <source>
        <dbReference type="Pfam" id="PF04500"/>
    </source>
</evidence>
<keyword evidence="3" id="KW-0862">Zinc</keyword>
<sequence length="68" mass="7939">MCESPFFSITKHGNPVLMLNRYRYNGRTSAKSSKIRWYCTRASLGCRSLAITIDYNIVYLKDEHNHLP</sequence>
<dbReference type="Pfam" id="PF04500">
    <property type="entry name" value="FLYWCH"/>
    <property type="match status" value="1"/>
</dbReference>
<evidence type="ECO:0000256" key="3">
    <source>
        <dbReference type="ARBA" id="ARBA00022833"/>
    </source>
</evidence>